<feature type="domain" description="Serpin" evidence="5">
    <location>
        <begin position="15"/>
        <end position="385"/>
    </location>
</feature>
<dbReference type="SMART" id="SM00093">
    <property type="entry name" value="SERPIN"/>
    <property type="match status" value="1"/>
</dbReference>
<sequence>MDLRESIANQSSFSLRLSRHVSASAGDRNVVLSPLSLHAVLSLLATGSAGSTLAQILSTVGSPSAADLQSLSTQTVGLVLADGSAAGGPRVAFANGVWVDSSVPLKKGFEETVTSVYKAVAKAVDFQTKAVEVANEVNAWAQNATAGLVKELLPPGSVDNSTRLVLGNALYFKGAWDKKFEASETKDSEFYLLNGTSVQVPFMTSKEKQFISSYDDFSVLRLPYKQGEDKRQFSMYIFLPDARDGLWSLLEKLSSEPGFLDRHRPRQKASVDNFKIPKFKISFGLDASEVLKGLGLVLPFSAECDLSEMVNSPVAGSLSVSSIYHKSVVEVNEEGTEAAAASAAVVLLRSLPVGPFDFVADHPFVLVIREDMTGVVLFSGHVINPLLAE</sequence>
<dbReference type="InterPro" id="IPR023796">
    <property type="entry name" value="Serpin_dom"/>
</dbReference>
<protein>
    <submittedName>
        <fullName evidence="6">Serpin-ZXA-like</fullName>
    </submittedName>
</protein>
<dbReference type="FunFam" id="2.30.39.10:FF:000022">
    <property type="entry name" value="Os11g0230400 protein"/>
    <property type="match status" value="1"/>
</dbReference>
<keyword evidence="2" id="KW-0646">Protease inhibitor</keyword>
<accession>A0AAX6EYL1</accession>
<dbReference type="PROSITE" id="PS00284">
    <property type="entry name" value="SERPIN"/>
    <property type="match status" value="1"/>
</dbReference>
<reference evidence="6" key="1">
    <citation type="journal article" date="2023" name="GigaByte">
        <title>Genome assembly of the bearded iris, Iris pallida Lam.</title>
        <authorList>
            <person name="Bruccoleri R.E."/>
            <person name="Oakeley E.J."/>
            <person name="Faust A.M.E."/>
            <person name="Altorfer M."/>
            <person name="Dessus-Babus S."/>
            <person name="Burckhardt D."/>
            <person name="Oertli M."/>
            <person name="Naumann U."/>
            <person name="Petersen F."/>
            <person name="Wong J."/>
        </authorList>
    </citation>
    <scope>NUCLEOTIDE SEQUENCE</scope>
    <source>
        <strain evidence="6">GSM-AAB239-AS_SAM_17_03QT</strain>
    </source>
</reference>
<dbReference type="InterPro" id="IPR000215">
    <property type="entry name" value="Serpin_fam"/>
</dbReference>
<comment type="similarity">
    <text evidence="1 4">Belongs to the serpin family.</text>
</comment>
<dbReference type="InterPro" id="IPR036186">
    <property type="entry name" value="Serpin_sf"/>
</dbReference>
<dbReference type="InterPro" id="IPR023795">
    <property type="entry name" value="Serpin_CS"/>
</dbReference>
<reference evidence="6" key="2">
    <citation type="submission" date="2023-04" db="EMBL/GenBank/DDBJ databases">
        <authorList>
            <person name="Bruccoleri R.E."/>
            <person name="Oakeley E.J."/>
            <person name="Faust A.-M."/>
            <person name="Dessus-Babus S."/>
            <person name="Altorfer M."/>
            <person name="Burckhardt D."/>
            <person name="Oertli M."/>
            <person name="Naumann U."/>
            <person name="Petersen F."/>
            <person name="Wong J."/>
        </authorList>
    </citation>
    <scope>NUCLEOTIDE SEQUENCE</scope>
    <source>
        <strain evidence="6">GSM-AAB239-AS_SAM_17_03QT</strain>
        <tissue evidence="6">Leaf</tissue>
    </source>
</reference>
<evidence type="ECO:0000256" key="4">
    <source>
        <dbReference type="RuleBase" id="RU000411"/>
    </source>
</evidence>
<dbReference type="PANTHER" id="PTHR11461:SF211">
    <property type="entry name" value="GH10112P-RELATED"/>
    <property type="match status" value="1"/>
</dbReference>
<gene>
    <name evidence="6" type="ORF">M6B38_160970</name>
</gene>
<organism evidence="6 7">
    <name type="scientific">Iris pallida</name>
    <name type="common">Sweet iris</name>
    <dbReference type="NCBI Taxonomy" id="29817"/>
    <lineage>
        <taxon>Eukaryota</taxon>
        <taxon>Viridiplantae</taxon>
        <taxon>Streptophyta</taxon>
        <taxon>Embryophyta</taxon>
        <taxon>Tracheophyta</taxon>
        <taxon>Spermatophyta</taxon>
        <taxon>Magnoliopsida</taxon>
        <taxon>Liliopsida</taxon>
        <taxon>Asparagales</taxon>
        <taxon>Iridaceae</taxon>
        <taxon>Iridoideae</taxon>
        <taxon>Irideae</taxon>
        <taxon>Iris</taxon>
    </lineage>
</organism>
<dbReference type="GO" id="GO:0004867">
    <property type="term" value="F:serine-type endopeptidase inhibitor activity"/>
    <property type="evidence" value="ECO:0007669"/>
    <property type="project" value="UniProtKB-KW"/>
</dbReference>
<dbReference type="Pfam" id="PF00079">
    <property type="entry name" value="Serpin"/>
    <property type="match status" value="1"/>
</dbReference>
<dbReference type="InterPro" id="IPR042178">
    <property type="entry name" value="Serpin_sf_1"/>
</dbReference>
<dbReference type="Proteomes" id="UP001140949">
    <property type="component" value="Unassembled WGS sequence"/>
</dbReference>
<dbReference type="EMBL" id="JANAVB010033019">
    <property type="protein sequence ID" value="KAJ6809242.1"/>
    <property type="molecule type" value="Genomic_DNA"/>
</dbReference>
<evidence type="ECO:0000256" key="1">
    <source>
        <dbReference type="ARBA" id="ARBA00009500"/>
    </source>
</evidence>
<keyword evidence="7" id="KW-1185">Reference proteome</keyword>
<proteinExistence type="inferred from homology"/>
<name>A0AAX6EYL1_IRIPA</name>
<dbReference type="Gene3D" id="3.30.497.10">
    <property type="entry name" value="Antithrombin, subunit I, domain 2"/>
    <property type="match status" value="1"/>
</dbReference>
<dbReference type="PANTHER" id="PTHR11461">
    <property type="entry name" value="SERINE PROTEASE INHIBITOR, SERPIN"/>
    <property type="match status" value="1"/>
</dbReference>
<dbReference type="SUPFAM" id="SSF56574">
    <property type="entry name" value="Serpins"/>
    <property type="match status" value="1"/>
</dbReference>
<evidence type="ECO:0000256" key="2">
    <source>
        <dbReference type="ARBA" id="ARBA00022690"/>
    </source>
</evidence>
<evidence type="ECO:0000313" key="7">
    <source>
        <dbReference type="Proteomes" id="UP001140949"/>
    </source>
</evidence>
<comment type="caution">
    <text evidence="6">The sequence shown here is derived from an EMBL/GenBank/DDBJ whole genome shotgun (WGS) entry which is preliminary data.</text>
</comment>
<keyword evidence="3" id="KW-0722">Serine protease inhibitor</keyword>
<dbReference type="Gene3D" id="2.30.39.10">
    <property type="entry name" value="Alpha-1-antitrypsin, domain 1"/>
    <property type="match status" value="1"/>
</dbReference>
<dbReference type="CDD" id="cd02043">
    <property type="entry name" value="serpinP_plants"/>
    <property type="match status" value="1"/>
</dbReference>
<dbReference type="AlphaFoldDB" id="A0AAX6EYL1"/>
<evidence type="ECO:0000313" key="6">
    <source>
        <dbReference type="EMBL" id="KAJ6809242.1"/>
    </source>
</evidence>
<dbReference type="InterPro" id="IPR042185">
    <property type="entry name" value="Serpin_sf_2"/>
</dbReference>
<evidence type="ECO:0000259" key="5">
    <source>
        <dbReference type="SMART" id="SM00093"/>
    </source>
</evidence>
<evidence type="ECO:0000256" key="3">
    <source>
        <dbReference type="ARBA" id="ARBA00022900"/>
    </source>
</evidence>
<dbReference type="GO" id="GO:0005615">
    <property type="term" value="C:extracellular space"/>
    <property type="evidence" value="ECO:0007669"/>
    <property type="project" value="InterPro"/>
</dbReference>